<comment type="caution">
    <text evidence="1">The sequence shown here is derived from an EMBL/GenBank/DDBJ whole genome shotgun (WGS) entry which is preliminary data.</text>
</comment>
<gene>
    <name evidence="1" type="ORF">IM811_000996</name>
</gene>
<sequence length="697" mass="76220">MSQQVQTQVDVGSLSLRGFGLFTDMLAVLSADNVAPMAMIQMEQLGSLFHVNGRFATRVPELLTRASSHPIGRLTLAVGWRRGDSVSLLAESAGGQAISLLSLCITNIYNEEAVGQILSRLSSRLLPRSSPRAGVVLLADVAALVASKLNRFGFGNVLAEQTMRVHSVFEKLETTIPDGLLELPSVESLTDVFECLSHLRRDDTVIRISGSPGILYLLSIVLFMFPHDAIITVESYVIHEGEAGRRIIIDICDYAPVQVQVEKKLSQSATLTLPLKVCEDGRKIKGACSFAWEGWIARKLQIGFARVGATCTQEVLVACCSMVTHLAGELKLFKYTGISQEVRFEALLGLYPANRIDRICREVFLAPAEKNKSDAKTAWARLSSIVTPILEGVKCQPKKRCTSCSYGWSAFGYHRAWLGCPSTDLWETVGNSLTAGLYCLLINAHGLVSVPGILPSVDKIRDILHITQDLNRPDSNRRSPNILEDVMRLIHPSGSLGCSSGASTIFPTNLETLEVDPDRGFTFELHDGVLVFENRYHQCLTSDPASRPPARVFPASDLSHIIPSSHGEHSSVGFTLREGYKKLILSTTIHGLGRSSRIDLETIVAGSMWLERTHHCGHRLDSPLIYSKTSTFIDNLAVTDVMNPKARSALSLVMVRSNSVAKFLCCEVDSSCLLVKGTCLNCAIEQADGNFNILIIT</sequence>
<evidence type="ECO:0000313" key="1">
    <source>
        <dbReference type="EMBL" id="KAF9759302.1"/>
    </source>
</evidence>
<protein>
    <submittedName>
        <fullName evidence="1">Uncharacterized protein</fullName>
    </submittedName>
</protein>
<accession>A0A8H7NNF6</accession>
<dbReference type="AlphaFoldDB" id="A0A8H7NNF6"/>
<name>A0A8H7NNF6_BIOOC</name>
<dbReference type="Proteomes" id="UP000616885">
    <property type="component" value="Unassembled WGS sequence"/>
</dbReference>
<proteinExistence type="predicted"/>
<reference evidence="1" key="1">
    <citation type="submission" date="2020-10" db="EMBL/GenBank/DDBJ databases">
        <title>High-Quality Genome Resource of Clonostachys rosea strain S41 by Oxford Nanopore Long-Read Sequencing.</title>
        <authorList>
            <person name="Wang H."/>
        </authorList>
    </citation>
    <scope>NUCLEOTIDE SEQUENCE</scope>
    <source>
        <strain evidence="1">S41</strain>
    </source>
</reference>
<organism evidence="1 2">
    <name type="scientific">Bionectria ochroleuca</name>
    <name type="common">Gliocladium roseum</name>
    <dbReference type="NCBI Taxonomy" id="29856"/>
    <lineage>
        <taxon>Eukaryota</taxon>
        <taxon>Fungi</taxon>
        <taxon>Dikarya</taxon>
        <taxon>Ascomycota</taxon>
        <taxon>Pezizomycotina</taxon>
        <taxon>Sordariomycetes</taxon>
        <taxon>Hypocreomycetidae</taxon>
        <taxon>Hypocreales</taxon>
        <taxon>Bionectriaceae</taxon>
        <taxon>Clonostachys</taxon>
    </lineage>
</organism>
<dbReference type="EMBL" id="JADCTT010000001">
    <property type="protein sequence ID" value="KAF9759302.1"/>
    <property type="molecule type" value="Genomic_DNA"/>
</dbReference>
<evidence type="ECO:0000313" key="2">
    <source>
        <dbReference type="Proteomes" id="UP000616885"/>
    </source>
</evidence>